<dbReference type="Pfam" id="PF05147">
    <property type="entry name" value="LANC_like"/>
    <property type="match status" value="1"/>
</dbReference>
<gene>
    <name evidence="1" type="ORF">RND71_012943</name>
</gene>
<proteinExistence type="predicted"/>
<dbReference type="InterPro" id="IPR012341">
    <property type="entry name" value="6hp_glycosidase-like_sf"/>
</dbReference>
<dbReference type="GO" id="GO:0005975">
    <property type="term" value="P:carbohydrate metabolic process"/>
    <property type="evidence" value="ECO:0007669"/>
    <property type="project" value="InterPro"/>
</dbReference>
<keyword evidence="2" id="KW-1185">Reference proteome</keyword>
<dbReference type="GO" id="GO:0031179">
    <property type="term" value="P:peptide modification"/>
    <property type="evidence" value="ECO:0007669"/>
    <property type="project" value="InterPro"/>
</dbReference>
<dbReference type="SUPFAM" id="SSF158745">
    <property type="entry name" value="LanC-like"/>
    <property type="match status" value="1"/>
</dbReference>
<dbReference type="GO" id="GO:0005886">
    <property type="term" value="C:plasma membrane"/>
    <property type="evidence" value="ECO:0007669"/>
    <property type="project" value="TreeGrafter"/>
</dbReference>
<comment type="caution">
    <text evidence="1">The sequence shown here is derived from an EMBL/GenBank/DDBJ whole genome shotgun (WGS) entry which is preliminary data.</text>
</comment>
<dbReference type="AlphaFoldDB" id="A0AAE1SG95"/>
<dbReference type="EMBL" id="JAVYJV010000006">
    <property type="protein sequence ID" value="KAK4369151.1"/>
    <property type="molecule type" value="Genomic_DNA"/>
</dbReference>
<dbReference type="InterPro" id="IPR007822">
    <property type="entry name" value="LANC-like"/>
</dbReference>
<protein>
    <submittedName>
        <fullName evidence="1">Uncharacterized protein</fullName>
    </submittedName>
</protein>
<name>A0AAE1SG95_9SOLA</name>
<evidence type="ECO:0000313" key="1">
    <source>
        <dbReference type="EMBL" id="KAK4369151.1"/>
    </source>
</evidence>
<dbReference type="PANTHER" id="PTHR12736">
    <property type="entry name" value="LANC-LIKE PROTEIN"/>
    <property type="match status" value="1"/>
</dbReference>
<accession>A0AAE1SG95</accession>
<reference evidence="1" key="1">
    <citation type="submission" date="2023-12" db="EMBL/GenBank/DDBJ databases">
        <title>Genome assembly of Anisodus tanguticus.</title>
        <authorList>
            <person name="Wang Y.-J."/>
        </authorList>
    </citation>
    <scope>NUCLEOTIDE SEQUENCE</scope>
    <source>
        <strain evidence="1">KB-2021</strain>
        <tissue evidence="1">Leaf</tissue>
    </source>
</reference>
<evidence type="ECO:0000313" key="2">
    <source>
        <dbReference type="Proteomes" id="UP001291623"/>
    </source>
</evidence>
<organism evidence="1 2">
    <name type="scientific">Anisodus tanguticus</name>
    <dbReference type="NCBI Taxonomy" id="243964"/>
    <lineage>
        <taxon>Eukaryota</taxon>
        <taxon>Viridiplantae</taxon>
        <taxon>Streptophyta</taxon>
        <taxon>Embryophyta</taxon>
        <taxon>Tracheophyta</taxon>
        <taxon>Spermatophyta</taxon>
        <taxon>Magnoliopsida</taxon>
        <taxon>eudicotyledons</taxon>
        <taxon>Gunneridae</taxon>
        <taxon>Pentapetalae</taxon>
        <taxon>asterids</taxon>
        <taxon>lamiids</taxon>
        <taxon>Solanales</taxon>
        <taxon>Solanaceae</taxon>
        <taxon>Solanoideae</taxon>
        <taxon>Hyoscyameae</taxon>
        <taxon>Anisodus</taxon>
    </lineage>
</organism>
<dbReference type="PANTHER" id="PTHR12736:SF23">
    <property type="entry name" value="LANC-LIKE PROTEIN GCR2"/>
    <property type="match status" value="1"/>
</dbReference>
<sequence length="106" mass="11943">MANRYYTNEMPDISIQEISPENAKDSLSKLLSLPYDTISQRLKQDAINFTDELKEDVYPTRLYTGTLGTAYLLFKSYQVTGSKDDLALCREIIQACDAACAGSRYV</sequence>
<dbReference type="Gene3D" id="1.50.10.10">
    <property type="match status" value="1"/>
</dbReference>
<dbReference type="Proteomes" id="UP001291623">
    <property type="component" value="Unassembled WGS sequence"/>
</dbReference>